<dbReference type="InterPro" id="IPR003439">
    <property type="entry name" value="ABC_transporter-like_ATP-bd"/>
</dbReference>
<dbReference type="GO" id="GO:0005524">
    <property type="term" value="F:ATP binding"/>
    <property type="evidence" value="ECO:0007669"/>
    <property type="project" value="UniProtKB-KW"/>
</dbReference>
<dbReference type="InterPro" id="IPR027417">
    <property type="entry name" value="P-loop_NTPase"/>
</dbReference>
<evidence type="ECO:0000256" key="7">
    <source>
        <dbReference type="ARBA" id="ARBA00022840"/>
    </source>
</evidence>
<keyword evidence="5" id="KW-0677">Repeat</keyword>
<keyword evidence="7 11" id="KW-0067">ATP-binding</keyword>
<evidence type="ECO:0000256" key="4">
    <source>
        <dbReference type="ARBA" id="ARBA00022597"/>
    </source>
</evidence>
<keyword evidence="6" id="KW-0547">Nucleotide-binding</keyword>
<evidence type="ECO:0000256" key="5">
    <source>
        <dbReference type="ARBA" id="ARBA00022737"/>
    </source>
</evidence>
<sequence length="517" mass="56188">MRLTIEGIGKDFPGVTALDDVSFEILPGETHALMGENGAGKSTLIKIITGLYRPDRGRLLVDGKPVDFTSPRDAIAAGISAVHQERNLIPRFTVGENIMIERPPTRNGVIDFDRVHAEARKFLDLIDPTIDTRTEVRHLSVAQMQIVEIAKALSLEAQVLLLDEPTASITGHEADALFAVVRRLRDEGKAIVFVSHKLEEVMAISDRVTVLRDGKIAAAGEPISAMNRGKIVSAMIGREERVAEMGTRSADRSQTVMEATNIATSFGHKNVSFQLHKGEILGLYGLVGAGRTELARALIGDGKVVSGELRLHGKPVTIPDVPTAIRRHRLGYISEDRKAEGLILTHPIRSNVAITVWRRIASSLGLITRATERKLVHPLVDKLEVKTPSIEQAVGKLSGGNQQKVSIAKWLAAGVEILIIDEPTVGIDIKTKTAIHELIGEITREGLSVLLVSSDMPEMITLADRILVMRDFAIAGTIENSRRYEPMSREIMALIHAGSAEPGQAHQTSPAPEAARV</sequence>
<keyword evidence="4" id="KW-0762">Sugar transport</keyword>
<dbReference type="SMART" id="SM00382">
    <property type="entry name" value="AAA"/>
    <property type="match status" value="2"/>
</dbReference>
<dbReference type="Proteomes" id="UP001549321">
    <property type="component" value="Unassembled WGS sequence"/>
</dbReference>
<evidence type="ECO:0000256" key="9">
    <source>
        <dbReference type="ARBA" id="ARBA00023136"/>
    </source>
</evidence>
<comment type="similarity">
    <text evidence="1">Belongs to the ABC transporter superfamily.</text>
</comment>
<dbReference type="Pfam" id="PF00005">
    <property type="entry name" value="ABC_tran"/>
    <property type="match status" value="2"/>
</dbReference>
<feature type="domain" description="ABC transporter" evidence="10">
    <location>
        <begin position="251"/>
        <end position="496"/>
    </location>
</feature>
<evidence type="ECO:0000256" key="2">
    <source>
        <dbReference type="ARBA" id="ARBA00022448"/>
    </source>
</evidence>
<gene>
    <name evidence="11" type="ORF">ABIE08_003870</name>
</gene>
<dbReference type="EMBL" id="JBEPSM010000003">
    <property type="protein sequence ID" value="MET4635919.1"/>
    <property type="molecule type" value="Genomic_DNA"/>
</dbReference>
<evidence type="ECO:0000313" key="11">
    <source>
        <dbReference type="EMBL" id="MET4635919.1"/>
    </source>
</evidence>
<keyword evidence="12" id="KW-1185">Reference proteome</keyword>
<keyword evidence="2" id="KW-0813">Transport</keyword>
<reference evidence="11 12" key="1">
    <citation type="submission" date="2024-06" db="EMBL/GenBank/DDBJ databases">
        <title>Sorghum-associated microbial communities from plants grown in Nebraska, USA.</title>
        <authorList>
            <person name="Schachtman D."/>
        </authorList>
    </citation>
    <scope>NUCLEOTIDE SEQUENCE [LARGE SCALE GENOMIC DNA]</scope>
    <source>
        <strain evidence="11 12">3207</strain>
    </source>
</reference>
<dbReference type="PROSITE" id="PS00211">
    <property type="entry name" value="ABC_TRANSPORTER_1"/>
    <property type="match status" value="1"/>
</dbReference>
<organism evidence="11 12">
    <name type="scientific">Kaistia defluvii</name>
    <dbReference type="NCBI Taxonomy" id="410841"/>
    <lineage>
        <taxon>Bacteria</taxon>
        <taxon>Pseudomonadati</taxon>
        <taxon>Pseudomonadota</taxon>
        <taxon>Alphaproteobacteria</taxon>
        <taxon>Hyphomicrobiales</taxon>
        <taxon>Kaistiaceae</taxon>
        <taxon>Kaistia</taxon>
    </lineage>
</organism>
<dbReference type="InterPro" id="IPR003593">
    <property type="entry name" value="AAA+_ATPase"/>
</dbReference>
<dbReference type="InterPro" id="IPR017871">
    <property type="entry name" value="ABC_transporter-like_CS"/>
</dbReference>
<evidence type="ECO:0000256" key="3">
    <source>
        <dbReference type="ARBA" id="ARBA00022475"/>
    </source>
</evidence>
<dbReference type="CDD" id="cd03215">
    <property type="entry name" value="ABC_Carb_Monos_II"/>
    <property type="match status" value="1"/>
</dbReference>
<keyword evidence="3" id="KW-1003">Cell membrane</keyword>
<keyword evidence="9" id="KW-0472">Membrane</keyword>
<protein>
    <submittedName>
        <fullName evidence="11">Ribose transport system ATP-binding protein</fullName>
    </submittedName>
</protein>
<dbReference type="PANTHER" id="PTHR43790">
    <property type="entry name" value="CARBOHYDRATE TRANSPORT ATP-BINDING PROTEIN MG119-RELATED"/>
    <property type="match status" value="1"/>
</dbReference>
<dbReference type="SUPFAM" id="SSF52540">
    <property type="entry name" value="P-loop containing nucleoside triphosphate hydrolases"/>
    <property type="match status" value="2"/>
</dbReference>
<name>A0ABV2R3R0_9HYPH</name>
<dbReference type="RefSeq" id="WP_354553456.1">
    <property type="nucleotide sequence ID" value="NZ_JBEPSM010000003.1"/>
</dbReference>
<evidence type="ECO:0000256" key="8">
    <source>
        <dbReference type="ARBA" id="ARBA00022967"/>
    </source>
</evidence>
<dbReference type="PANTHER" id="PTHR43790:SF3">
    <property type="entry name" value="D-ALLOSE IMPORT ATP-BINDING PROTEIN ALSA-RELATED"/>
    <property type="match status" value="1"/>
</dbReference>
<dbReference type="CDD" id="cd03216">
    <property type="entry name" value="ABC_Carb_Monos_I"/>
    <property type="match status" value="1"/>
</dbReference>
<dbReference type="Gene3D" id="3.40.50.300">
    <property type="entry name" value="P-loop containing nucleotide triphosphate hydrolases"/>
    <property type="match status" value="2"/>
</dbReference>
<proteinExistence type="inferred from homology"/>
<evidence type="ECO:0000256" key="6">
    <source>
        <dbReference type="ARBA" id="ARBA00022741"/>
    </source>
</evidence>
<feature type="domain" description="ABC transporter" evidence="10">
    <location>
        <begin position="3"/>
        <end position="238"/>
    </location>
</feature>
<evidence type="ECO:0000256" key="1">
    <source>
        <dbReference type="ARBA" id="ARBA00005417"/>
    </source>
</evidence>
<evidence type="ECO:0000259" key="10">
    <source>
        <dbReference type="PROSITE" id="PS50893"/>
    </source>
</evidence>
<keyword evidence="8" id="KW-1278">Translocase</keyword>
<comment type="caution">
    <text evidence="11">The sequence shown here is derived from an EMBL/GenBank/DDBJ whole genome shotgun (WGS) entry which is preliminary data.</text>
</comment>
<evidence type="ECO:0000313" key="12">
    <source>
        <dbReference type="Proteomes" id="UP001549321"/>
    </source>
</evidence>
<dbReference type="PROSITE" id="PS50893">
    <property type="entry name" value="ABC_TRANSPORTER_2"/>
    <property type="match status" value="2"/>
</dbReference>
<dbReference type="InterPro" id="IPR050107">
    <property type="entry name" value="ABC_carbohydrate_import_ATPase"/>
</dbReference>
<accession>A0ABV2R3R0</accession>